<keyword evidence="2" id="KW-1185">Reference proteome</keyword>
<proteinExistence type="predicted"/>
<evidence type="ECO:0000313" key="2">
    <source>
        <dbReference type="Proteomes" id="UP000831113"/>
    </source>
</evidence>
<sequence>MKRTFTLATVLLGALTPGFSQKLMLTGSYTRVSEDSFAGVASTSLHTVLPLGQHMVAGVGISAGRNRQVYQDFISYPDAAGGGRAIGAYHNFLYSLQGFLAARLAFAPHYEATIGPSAGFYLLGARERSDELKPGFGLWSNVTYKHIGGSRFNVDAVFHPKVLLRSFPVEDANFRFDDQRLFVWDAQVGISYDLKRQP</sequence>
<dbReference type="Proteomes" id="UP000831113">
    <property type="component" value="Chromosome"/>
</dbReference>
<evidence type="ECO:0000313" key="1">
    <source>
        <dbReference type="EMBL" id="UOG72994.1"/>
    </source>
</evidence>
<reference evidence="1 2" key="1">
    <citation type="submission" date="2022-03" db="EMBL/GenBank/DDBJ databases">
        <title>Hymenobactersp. isolated from the air.</title>
        <authorList>
            <person name="Won M."/>
            <person name="Kwon S.-W."/>
        </authorList>
    </citation>
    <scope>NUCLEOTIDE SEQUENCE [LARGE SCALE GENOMIC DNA]</scope>
    <source>
        <strain evidence="1 2">KACC 21982</strain>
    </source>
</reference>
<accession>A0ABY4CRV7</accession>
<name>A0ABY4CRV7_9BACT</name>
<dbReference type="EMBL" id="CP094669">
    <property type="protein sequence ID" value="UOG72994.1"/>
    <property type="molecule type" value="Genomic_DNA"/>
</dbReference>
<protein>
    <recommendedName>
        <fullName evidence="3">Outer membrane protein beta-barrel domain-containing protein</fullName>
    </recommendedName>
</protein>
<organism evidence="1 2">
    <name type="scientific">Hymenobacter tibetensis</name>
    <dbReference type="NCBI Taxonomy" id="497967"/>
    <lineage>
        <taxon>Bacteria</taxon>
        <taxon>Pseudomonadati</taxon>
        <taxon>Bacteroidota</taxon>
        <taxon>Cytophagia</taxon>
        <taxon>Cytophagales</taxon>
        <taxon>Hymenobacteraceae</taxon>
        <taxon>Hymenobacter</taxon>
    </lineage>
</organism>
<dbReference type="RefSeq" id="WP_243794663.1">
    <property type="nucleotide sequence ID" value="NZ_CP094669.1"/>
</dbReference>
<evidence type="ECO:0008006" key="3">
    <source>
        <dbReference type="Google" id="ProtNLM"/>
    </source>
</evidence>
<gene>
    <name evidence="1" type="ORF">MTX78_12745</name>
</gene>